<feature type="non-terminal residue" evidence="1">
    <location>
        <position position="1"/>
    </location>
</feature>
<sequence length="85" mass="9210">RMIISDRQLNTPLFILDVNPSTAPTITGNLRLQTGSPAINAGNNSFVTIPTGLDGDERIIGCIVDMGAYETMGIPCQIFMPLIFR</sequence>
<accession>X1B5R1</accession>
<dbReference type="Gene3D" id="2.160.20.10">
    <property type="entry name" value="Single-stranded right-handed beta-helix, Pectin lyase-like"/>
    <property type="match status" value="1"/>
</dbReference>
<dbReference type="NCBIfam" id="NF041518">
    <property type="entry name" value="choice_anch_Q"/>
    <property type="match status" value="1"/>
</dbReference>
<dbReference type="InterPro" id="IPR011050">
    <property type="entry name" value="Pectin_lyase_fold/virulence"/>
</dbReference>
<proteinExistence type="predicted"/>
<protein>
    <submittedName>
        <fullName evidence="1">Uncharacterized protein</fullName>
    </submittedName>
</protein>
<dbReference type="EMBL" id="BART01009672">
    <property type="protein sequence ID" value="GAG79478.1"/>
    <property type="molecule type" value="Genomic_DNA"/>
</dbReference>
<gene>
    <name evidence="1" type="ORF">S01H4_21366</name>
</gene>
<dbReference type="InterPro" id="IPR012334">
    <property type="entry name" value="Pectin_lyas_fold"/>
</dbReference>
<name>X1B5R1_9ZZZZ</name>
<dbReference type="SUPFAM" id="SSF51126">
    <property type="entry name" value="Pectin lyase-like"/>
    <property type="match status" value="1"/>
</dbReference>
<evidence type="ECO:0000313" key="1">
    <source>
        <dbReference type="EMBL" id="GAG79478.1"/>
    </source>
</evidence>
<comment type="caution">
    <text evidence="1">The sequence shown here is derived from an EMBL/GenBank/DDBJ whole genome shotgun (WGS) entry which is preliminary data.</text>
</comment>
<reference evidence="1" key="1">
    <citation type="journal article" date="2014" name="Front. Microbiol.">
        <title>High frequency of phylogenetically diverse reductive dehalogenase-homologous genes in deep subseafloor sedimentary metagenomes.</title>
        <authorList>
            <person name="Kawai M."/>
            <person name="Futagami T."/>
            <person name="Toyoda A."/>
            <person name="Takaki Y."/>
            <person name="Nishi S."/>
            <person name="Hori S."/>
            <person name="Arai W."/>
            <person name="Tsubouchi T."/>
            <person name="Morono Y."/>
            <person name="Uchiyama I."/>
            <person name="Ito T."/>
            <person name="Fujiyama A."/>
            <person name="Inagaki F."/>
            <person name="Takami H."/>
        </authorList>
    </citation>
    <scope>NUCLEOTIDE SEQUENCE</scope>
    <source>
        <strain evidence="1">Expedition CK06-06</strain>
    </source>
</reference>
<organism evidence="1">
    <name type="scientific">marine sediment metagenome</name>
    <dbReference type="NCBI Taxonomy" id="412755"/>
    <lineage>
        <taxon>unclassified sequences</taxon>
        <taxon>metagenomes</taxon>
        <taxon>ecological metagenomes</taxon>
    </lineage>
</organism>
<dbReference type="InterPro" id="IPR059226">
    <property type="entry name" value="Choice_anch_Q_dom"/>
</dbReference>
<dbReference type="AlphaFoldDB" id="X1B5R1"/>